<accession>A0ACC0CD44</accession>
<evidence type="ECO:0000313" key="1">
    <source>
        <dbReference type="EMBL" id="KAI5682898.1"/>
    </source>
</evidence>
<dbReference type="Proteomes" id="UP001060085">
    <property type="component" value="Linkage Group LG01"/>
</dbReference>
<dbReference type="EMBL" id="CM044701">
    <property type="protein sequence ID" value="KAI5682898.1"/>
    <property type="molecule type" value="Genomic_DNA"/>
</dbReference>
<gene>
    <name evidence="1" type="ORF">M9H77_04126</name>
</gene>
<proteinExistence type="predicted"/>
<name>A0ACC0CD44_CATRO</name>
<comment type="caution">
    <text evidence="1">The sequence shown here is derived from an EMBL/GenBank/DDBJ whole genome shotgun (WGS) entry which is preliminary data.</text>
</comment>
<reference evidence="2" key="1">
    <citation type="journal article" date="2023" name="Nat. Plants">
        <title>Single-cell RNA sequencing provides a high-resolution roadmap for understanding the multicellular compartmentation of specialized metabolism.</title>
        <authorList>
            <person name="Sun S."/>
            <person name="Shen X."/>
            <person name="Li Y."/>
            <person name="Li Y."/>
            <person name="Wang S."/>
            <person name="Li R."/>
            <person name="Zhang H."/>
            <person name="Shen G."/>
            <person name="Guo B."/>
            <person name="Wei J."/>
            <person name="Xu J."/>
            <person name="St-Pierre B."/>
            <person name="Chen S."/>
            <person name="Sun C."/>
        </authorList>
    </citation>
    <scope>NUCLEOTIDE SEQUENCE [LARGE SCALE GENOMIC DNA]</scope>
</reference>
<evidence type="ECO:0000313" key="2">
    <source>
        <dbReference type="Proteomes" id="UP001060085"/>
    </source>
</evidence>
<keyword evidence="2" id="KW-1185">Reference proteome</keyword>
<sequence length="191" mass="19995">MLWKTAIESKSRKLQEVPVFKLLIASCAGGGGAFSSAAGVGFGSAAGGGGGVDGTPASMQLVHFLSTHPSISCSPDPPKCLPPHSLAMIPAITPNIVMTASTTTSVSIDWCVECLGSTTTATGGASTSGGSSFSTLIITTIFLPTITIKTQVPNGNEIYASKTLRKWLKKRERGKKVADEEHRRLMILFRQ</sequence>
<protein>
    <submittedName>
        <fullName evidence="1">Uncharacterized protein</fullName>
    </submittedName>
</protein>
<organism evidence="1 2">
    <name type="scientific">Catharanthus roseus</name>
    <name type="common">Madagascar periwinkle</name>
    <name type="synonym">Vinca rosea</name>
    <dbReference type="NCBI Taxonomy" id="4058"/>
    <lineage>
        <taxon>Eukaryota</taxon>
        <taxon>Viridiplantae</taxon>
        <taxon>Streptophyta</taxon>
        <taxon>Embryophyta</taxon>
        <taxon>Tracheophyta</taxon>
        <taxon>Spermatophyta</taxon>
        <taxon>Magnoliopsida</taxon>
        <taxon>eudicotyledons</taxon>
        <taxon>Gunneridae</taxon>
        <taxon>Pentapetalae</taxon>
        <taxon>asterids</taxon>
        <taxon>lamiids</taxon>
        <taxon>Gentianales</taxon>
        <taxon>Apocynaceae</taxon>
        <taxon>Rauvolfioideae</taxon>
        <taxon>Vinceae</taxon>
        <taxon>Catharanthinae</taxon>
        <taxon>Catharanthus</taxon>
    </lineage>
</organism>